<evidence type="ECO:0000256" key="8">
    <source>
        <dbReference type="SAM" id="Phobius"/>
    </source>
</evidence>
<feature type="transmembrane region" description="Helical" evidence="8">
    <location>
        <begin position="115"/>
        <end position="140"/>
    </location>
</feature>
<keyword evidence="6 8" id="KW-0472">Membrane</keyword>
<feature type="transmembrane region" description="Helical" evidence="8">
    <location>
        <begin position="37"/>
        <end position="64"/>
    </location>
</feature>
<gene>
    <name evidence="9" type="primary">panF_2</name>
    <name evidence="9" type="ORF">Pla123a_21770</name>
</gene>
<evidence type="ECO:0000256" key="5">
    <source>
        <dbReference type="ARBA" id="ARBA00022989"/>
    </source>
</evidence>
<reference evidence="9 10" key="1">
    <citation type="submission" date="2019-02" db="EMBL/GenBank/DDBJ databases">
        <title>Deep-cultivation of Planctomycetes and their phenomic and genomic characterization uncovers novel biology.</title>
        <authorList>
            <person name="Wiegand S."/>
            <person name="Jogler M."/>
            <person name="Boedeker C."/>
            <person name="Pinto D."/>
            <person name="Vollmers J."/>
            <person name="Rivas-Marin E."/>
            <person name="Kohn T."/>
            <person name="Peeters S.H."/>
            <person name="Heuer A."/>
            <person name="Rast P."/>
            <person name="Oberbeckmann S."/>
            <person name="Bunk B."/>
            <person name="Jeske O."/>
            <person name="Meyerdierks A."/>
            <person name="Storesund J.E."/>
            <person name="Kallscheuer N."/>
            <person name="Luecker S."/>
            <person name="Lage O.M."/>
            <person name="Pohl T."/>
            <person name="Merkel B.J."/>
            <person name="Hornburger P."/>
            <person name="Mueller R.-W."/>
            <person name="Bruemmer F."/>
            <person name="Labrenz M."/>
            <person name="Spormann A.M."/>
            <person name="Op Den Camp H."/>
            <person name="Overmann J."/>
            <person name="Amann R."/>
            <person name="Jetten M.S.M."/>
            <person name="Mascher T."/>
            <person name="Medema M.H."/>
            <person name="Devos D.P."/>
            <person name="Kaster A.-K."/>
            <person name="Ovreas L."/>
            <person name="Rohde M."/>
            <person name="Galperin M.Y."/>
            <person name="Jogler C."/>
        </authorList>
    </citation>
    <scope>NUCLEOTIDE SEQUENCE [LARGE SCALE GENOMIC DNA]</scope>
    <source>
        <strain evidence="9 10">Pla123a</strain>
    </source>
</reference>
<feature type="transmembrane region" description="Helical" evidence="8">
    <location>
        <begin position="393"/>
        <end position="412"/>
    </location>
</feature>
<dbReference type="Gene3D" id="1.20.1730.10">
    <property type="entry name" value="Sodium/glucose cotransporter"/>
    <property type="match status" value="1"/>
</dbReference>
<keyword evidence="4 8" id="KW-0812">Transmembrane</keyword>
<dbReference type="OrthoDB" id="9810181at2"/>
<dbReference type="CDD" id="cd11474">
    <property type="entry name" value="SLC5sbd_CHT"/>
    <property type="match status" value="1"/>
</dbReference>
<dbReference type="InterPro" id="IPR050277">
    <property type="entry name" value="Sodium:Solute_Symporter"/>
</dbReference>
<dbReference type="PROSITE" id="PS50283">
    <property type="entry name" value="NA_SOLUT_SYMP_3"/>
    <property type="match status" value="1"/>
</dbReference>
<dbReference type="RefSeq" id="WP_146586720.1">
    <property type="nucleotide sequence ID" value="NZ_SJPO01000004.1"/>
</dbReference>
<sequence>MLLGFVLLYLAASVAIGLLAARKVHNTTDYAVAGRSLPLPMVVATTFATWFGSETVLGIPAIFIVSGLGGTVEDPWGAGLCLVLVGVFYARRLYRMSLLTVGDFYRRRYGRVVEVFCSAVSILSYLGWVAAQVTALGLVFEVLSGGAITGLQGSLIGMAAVLLYTLFGGMWSVALTDSLQMTVIVIGLTVIAVISGQMAGGPSVVLERVASDGLLRFLPPADFHEIVFFIGAGVTIMLGSIPQQDVFQRVTSARDEQTAAVGPVIGGLAYMAFSVVPMFIVASALIISPEGAAAHLETDPEKILPALILDRMPPFTQVLFFGALLSAIMSTASATILAPSTIFVQNIMRHLLPSMTDRQELRLMRGAVLMFSVGVLVYALAMHDKSIYELVSSSYQIPLVGAFVPLTAGLYWRRATNRGAVSSLALGVGVWILFFSTTLGGVFPSQLAGLLAAVVGMIVGSLLLGGPNPQLGPGVTPVDDPPAPE</sequence>
<evidence type="ECO:0000313" key="10">
    <source>
        <dbReference type="Proteomes" id="UP000318478"/>
    </source>
</evidence>
<evidence type="ECO:0000256" key="3">
    <source>
        <dbReference type="ARBA" id="ARBA00022448"/>
    </source>
</evidence>
<feature type="transmembrane region" description="Helical" evidence="8">
    <location>
        <begin position="179"/>
        <end position="199"/>
    </location>
</feature>
<dbReference type="PANTHER" id="PTHR48086">
    <property type="entry name" value="SODIUM/PROLINE SYMPORTER-RELATED"/>
    <property type="match status" value="1"/>
</dbReference>
<dbReference type="InterPro" id="IPR038377">
    <property type="entry name" value="Na/Glc_symporter_sf"/>
</dbReference>
<dbReference type="EMBL" id="SJPO01000004">
    <property type="protein sequence ID" value="TWT77516.1"/>
    <property type="molecule type" value="Genomic_DNA"/>
</dbReference>
<accession>A0A5C5YRF9</accession>
<comment type="subcellular location">
    <subcellularLocation>
        <location evidence="1">Membrane</location>
        <topology evidence="1">Multi-pass membrane protein</topology>
    </subcellularLocation>
</comment>
<organism evidence="9 10">
    <name type="scientific">Posidoniimonas polymericola</name>
    <dbReference type="NCBI Taxonomy" id="2528002"/>
    <lineage>
        <taxon>Bacteria</taxon>
        <taxon>Pseudomonadati</taxon>
        <taxon>Planctomycetota</taxon>
        <taxon>Planctomycetia</taxon>
        <taxon>Pirellulales</taxon>
        <taxon>Lacipirellulaceae</taxon>
        <taxon>Posidoniimonas</taxon>
    </lineage>
</organism>
<feature type="transmembrane region" description="Helical" evidence="8">
    <location>
        <begin position="424"/>
        <end position="443"/>
    </location>
</feature>
<dbReference type="PANTHER" id="PTHR48086:SF7">
    <property type="entry name" value="SODIUM-SOLUTE SYMPORTER-RELATED"/>
    <property type="match status" value="1"/>
</dbReference>
<evidence type="ECO:0000256" key="4">
    <source>
        <dbReference type="ARBA" id="ARBA00022692"/>
    </source>
</evidence>
<evidence type="ECO:0000256" key="6">
    <source>
        <dbReference type="ARBA" id="ARBA00023136"/>
    </source>
</evidence>
<feature type="transmembrane region" description="Helical" evidence="8">
    <location>
        <begin position="146"/>
        <end position="167"/>
    </location>
</feature>
<evidence type="ECO:0000256" key="1">
    <source>
        <dbReference type="ARBA" id="ARBA00004141"/>
    </source>
</evidence>
<feature type="transmembrane region" description="Helical" evidence="8">
    <location>
        <begin position="6"/>
        <end position="25"/>
    </location>
</feature>
<feature type="transmembrane region" description="Helical" evidence="8">
    <location>
        <begin position="223"/>
        <end position="241"/>
    </location>
</feature>
<dbReference type="Proteomes" id="UP000318478">
    <property type="component" value="Unassembled WGS sequence"/>
</dbReference>
<feature type="transmembrane region" description="Helical" evidence="8">
    <location>
        <begin position="449"/>
        <end position="466"/>
    </location>
</feature>
<feature type="transmembrane region" description="Helical" evidence="8">
    <location>
        <begin position="363"/>
        <end position="381"/>
    </location>
</feature>
<proteinExistence type="inferred from homology"/>
<dbReference type="InterPro" id="IPR001734">
    <property type="entry name" value="Na/solute_symporter"/>
</dbReference>
<comment type="similarity">
    <text evidence="2 7">Belongs to the sodium:solute symporter (SSF) (TC 2.A.21) family.</text>
</comment>
<keyword evidence="3" id="KW-0813">Transport</keyword>
<comment type="caution">
    <text evidence="9">The sequence shown here is derived from an EMBL/GenBank/DDBJ whole genome shotgun (WGS) entry which is preliminary data.</text>
</comment>
<feature type="transmembrane region" description="Helical" evidence="8">
    <location>
        <begin position="261"/>
        <end position="287"/>
    </location>
</feature>
<evidence type="ECO:0000256" key="7">
    <source>
        <dbReference type="RuleBase" id="RU362091"/>
    </source>
</evidence>
<feature type="transmembrane region" description="Helical" evidence="8">
    <location>
        <begin position="318"/>
        <end position="343"/>
    </location>
</feature>
<protein>
    <submittedName>
        <fullName evidence="9">Sodium/pantothenate symporter</fullName>
    </submittedName>
</protein>
<dbReference type="GO" id="GO:0005886">
    <property type="term" value="C:plasma membrane"/>
    <property type="evidence" value="ECO:0007669"/>
    <property type="project" value="TreeGrafter"/>
</dbReference>
<keyword evidence="10" id="KW-1185">Reference proteome</keyword>
<feature type="transmembrane region" description="Helical" evidence="8">
    <location>
        <begin position="76"/>
        <end position="94"/>
    </location>
</feature>
<evidence type="ECO:0000256" key="2">
    <source>
        <dbReference type="ARBA" id="ARBA00006434"/>
    </source>
</evidence>
<evidence type="ECO:0000313" key="9">
    <source>
        <dbReference type="EMBL" id="TWT77516.1"/>
    </source>
</evidence>
<name>A0A5C5YRF9_9BACT</name>
<keyword evidence="5 8" id="KW-1133">Transmembrane helix</keyword>
<dbReference type="AlphaFoldDB" id="A0A5C5YRF9"/>
<dbReference type="Pfam" id="PF00474">
    <property type="entry name" value="SSF"/>
    <property type="match status" value="1"/>
</dbReference>
<dbReference type="GO" id="GO:0022857">
    <property type="term" value="F:transmembrane transporter activity"/>
    <property type="evidence" value="ECO:0007669"/>
    <property type="project" value="InterPro"/>
</dbReference>